<keyword evidence="1" id="KW-0560">Oxidoreductase</keyword>
<dbReference type="InterPro" id="IPR050982">
    <property type="entry name" value="Auxin_biosynth/cation_transpt"/>
</dbReference>
<evidence type="ECO:0000256" key="2">
    <source>
        <dbReference type="SAM" id="MobiDB-lite"/>
    </source>
</evidence>
<protein>
    <submittedName>
        <fullName evidence="4">NAD(P)/FAD-dependent oxidoreductase</fullName>
    </submittedName>
</protein>
<name>A0ABN1U3B2_9ACTN</name>
<feature type="region of interest" description="Disordered" evidence="2">
    <location>
        <begin position="104"/>
        <end position="130"/>
    </location>
</feature>
<keyword evidence="5" id="KW-1185">Reference proteome</keyword>
<gene>
    <name evidence="4" type="ORF">GCM10009663_64330</name>
</gene>
<evidence type="ECO:0000313" key="5">
    <source>
        <dbReference type="Proteomes" id="UP001499987"/>
    </source>
</evidence>
<dbReference type="Gene3D" id="3.50.50.60">
    <property type="entry name" value="FAD/NAD(P)-binding domain"/>
    <property type="match status" value="1"/>
</dbReference>
<accession>A0ABN1U3B2</accession>
<organism evidence="4 5">
    <name type="scientific">Kitasatospora arboriphila</name>
    <dbReference type="NCBI Taxonomy" id="258052"/>
    <lineage>
        <taxon>Bacteria</taxon>
        <taxon>Bacillati</taxon>
        <taxon>Actinomycetota</taxon>
        <taxon>Actinomycetes</taxon>
        <taxon>Kitasatosporales</taxon>
        <taxon>Streptomycetaceae</taxon>
        <taxon>Kitasatospora</taxon>
    </lineage>
</organism>
<feature type="compositionally biased region" description="Gly residues" evidence="2">
    <location>
        <begin position="116"/>
        <end position="130"/>
    </location>
</feature>
<dbReference type="Pfam" id="PF07992">
    <property type="entry name" value="Pyr_redox_2"/>
    <property type="match status" value="1"/>
</dbReference>
<evidence type="ECO:0000313" key="4">
    <source>
        <dbReference type="EMBL" id="GAA1114868.1"/>
    </source>
</evidence>
<feature type="domain" description="FAD/NAD(P)-binding" evidence="3">
    <location>
        <begin position="7"/>
        <end position="321"/>
    </location>
</feature>
<proteinExistence type="predicted"/>
<dbReference type="PANTHER" id="PTHR43539">
    <property type="entry name" value="FLAVIN-BINDING MONOOXYGENASE-LIKE PROTEIN (AFU_ORTHOLOGUE AFUA_4G09220)"/>
    <property type="match status" value="1"/>
</dbReference>
<dbReference type="PRINTS" id="PR00368">
    <property type="entry name" value="FADPNR"/>
</dbReference>
<dbReference type="InterPro" id="IPR023753">
    <property type="entry name" value="FAD/NAD-binding_dom"/>
</dbReference>
<sequence length="395" mass="42684">MNGERHETVVIGAGQAGLAVGQQLARRGRECVILDGSVRIGDNWRSHWDSLRLYSPARYDGLPGMRFPAPGWSFPGKDQVADYLEAYAERFDLPVRTGVRVTRLSPADTGDTTGAGSTGGTGGTGSLDGAGGWVVETDRGRLLAENAVVATGTFGRGPYVPPFAPQLDPRILQLHSCEYRNEGRLRDGPVLVVGASHSGADVAYEVAGRHRTVLCGRETGQIPLTLEARSTRLAFPVLWQIADRVLTTGTPFGRRMREEVRTHGGPLLRVKAADLARVGVERVPERMTGVRDGMPLLDGGRVVEVANVVWCTGFRQDFDWIDAPVTGPDGWPREHRGVVGDAPGLYFCGLAFQRAFSSMLIGGAGKDAAVVAKHIAARERRLHRADRREHVLTAA</sequence>
<evidence type="ECO:0000259" key="3">
    <source>
        <dbReference type="Pfam" id="PF07992"/>
    </source>
</evidence>
<dbReference type="Proteomes" id="UP001499987">
    <property type="component" value="Unassembled WGS sequence"/>
</dbReference>
<dbReference type="EMBL" id="BAAALD010000093">
    <property type="protein sequence ID" value="GAA1114868.1"/>
    <property type="molecule type" value="Genomic_DNA"/>
</dbReference>
<dbReference type="RefSeq" id="WP_344627225.1">
    <property type="nucleotide sequence ID" value="NZ_BAAALD010000093.1"/>
</dbReference>
<dbReference type="PRINTS" id="PR00411">
    <property type="entry name" value="PNDRDTASEI"/>
</dbReference>
<comment type="caution">
    <text evidence="4">The sequence shown here is derived from an EMBL/GenBank/DDBJ whole genome shotgun (WGS) entry which is preliminary data.</text>
</comment>
<dbReference type="SUPFAM" id="SSF51905">
    <property type="entry name" value="FAD/NAD(P)-binding domain"/>
    <property type="match status" value="2"/>
</dbReference>
<evidence type="ECO:0000256" key="1">
    <source>
        <dbReference type="ARBA" id="ARBA00023002"/>
    </source>
</evidence>
<dbReference type="PANTHER" id="PTHR43539:SF78">
    <property type="entry name" value="FLAVIN-CONTAINING MONOOXYGENASE"/>
    <property type="match status" value="1"/>
</dbReference>
<reference evidence="4 5" key="1">
    <citation type="journal article" date="2019" name="Int. J. Syst. Evol. Microbiol.">
        <title>The Global Catalogue of Microorganisms (GCM) 10K type strain sequencing project: providing services to taxonomists for standard genome sequencing and annotation.</title>
        <authorList>
            <consortium name="The Broad Institute Genomics Platform"/>
            <consortium name="The Broad Institute Genome Sequencing Center for Infectious Disease"/>
            <person name="Wu L."/>
            <person name="Ma J."/>
        </authorList>
    </citation>
    <scope>NUCLEOTIDE SEQUENCE [LARGE SCALE GENOMIC DNA]</scope>
    <source>
        <strain evidence="4 5">JCM 13002</strain>
    </source>
</reference>
<dbReference type="InterPro" id="IPR036188">
    <property type="entry name" value="FAD/NAD-bd_sf"/>
</dbReference>